<evidence type="ECO:0000259" key="4">
    <source>
        <dbReference type="PROSITE" id="PS51184"/>
    </source>
</evidence>
<evidence type="ECO:0000313" key="5">
    <source>
        <dbReference type="EMBL" id="GGC14285.1"/>
    </source>
</evidence>
<proteinExistence type="predicted"/>
<dbReference type="PANTHER" id="PTHR13096">
    <property type="entry name" value="MINA53 MYC INDUCED NUCLEAR ANTIGEN"/>
    <property type="match status" value="1"/>
</dbReference>
<evidence type="ECO:0000313" key="6">
    <source>
        <dbReference type="EMBL" id="MTV54116.1"/>
    </source>
</evidence>
<reference evidence="5" key="1">
    <citation type="journal article" date="2014" name="Int. J. Syst. Evol. Microbiol.">
        <title>Complete genome of a new Firmicutes species belonging to the dominant human colonic microbiota ('Ruminococcus bicirculans') reveals two chromosomes and a selective capacity to utilize plant glucans.</title>
        <authorList>
            <consortium name="NISC Comparative Sequencing Program"/>
            <person name="Wegmann U."/>
            <person name="Louis P."/>
            <person name="Goesmann A."/>
            <person name="Henrissat B."/>
            <person name="Duncan S.H."/>
            <person name="Flint H.J."/>
        </authorList>
    </citation>
    <scope>NUCLEOTIDE SEQUENCE</scope>
    <source>
        <strain evidence="5">CGMCC 1.15931</strain>
    </source>
</reference>
<dbReference type="PANTHER" id="PTHR13096:SF8">
    <property type="entry name" value="RIBOSOMAL OXYGENASE 1"/>
    <property type="match status" value="1"/>
</dbReference>
<dbReference type="Pfam" id="PF08007">
    <property type="entry name" value="JmjC_2"/>
    <property type="match status" value="1"/>
</dbReference>
<dbReference type="GO" id="GO:0046872">
    <property type="term" value="F:metal ion binding"/>
    <property type="evidence" value="ECO:0007669"/>
    <property type="project" value="UniProtKB-KW"/>
</dbReference>
<dbReference type="EMBL" id="BMKG01000018">
    <property type="protein sequence ID" value="GGC14285.1"/>
    <property type="molecule type" value="Genomic_DNA"/>
</dbReference>
<evidence type="ECO:0000256" key="1">
    <source>
        <dbReference type="ARBA" id="ARBA00001954"/>
    </source>
</evidence>
<dbReference type="Proteomes" id="UP000430634">
    <property type="component" value="Unassembled WGS sequence"/>
</dbReference>
<reference evidence="8" key="2">
    <citation type="journal article" date="2019" name="Int. J. Syst. Evol. Microbiol.">
        <title>The Global Catalogue of Microorganisms (GCM) 10K type strain sequencing project: providing services to taxonomists for standard genome sequencing and annotation.</title>
        <authorList>
            <consortium name="The Broad Institute Genomics Platform"/>
            <consortium name="The Broad Institute Genome Sequencing Center for Infectious Disease"/>
            <person name="Wu L."/>
            <person name="Ma J."/>
        </authorList>
    </citation>
    <scope>NUCLEOTIDE SEQUENCE [LARGE SCALE GENOMIC DNA]</scope>
    <source>
        <strain evidence="8">CGMCC 1.15931</strain>
    </source>
</reference>
<name>A0A6I3SZW0_9BURK</name>
<dbReference type="Proteomes" id="UP000622638">
    <property type="component" value="Unassembled WGS sequence"/>
</dbReference>
<dbReference type="Gene3D" id="2.60.120.650">
    <property type="entry name" value="Cupin"/>
    <property type="match status" value="1"/>
</dbReference>
<reference evidence="5" key="4">
    <citation type="submission" date="2024-05" db="EMBL/GenBank/DDBJ databases">
        <authorList>
            <person name="Sun Q."/>
            <person name="Zhou Y."/>
        </authorList>
    </citation>
    <scope>NUCLEOTIDE SEQUENCE</scope>
    <source>
        <strain evidence="5">CGMCC 1.15931</strain>
    </source>
</reference>
<dbReference type="RefSeq" id="WP_155471419.1">
    <property type="nucleotide sequence ID" value="NZ_BMKG01000018.1"/>
</dbReference>
<accession>A0A6I3SZW0</accession>
<dbReference type="PROSITE" id="PS51184">
    <property type="entry name" value="JMJC"/>
    <property type="match status" value="1"/>
</dbReference>
<evidence type="ECO:0000313" key="8">
    <source>
        <dbReference type="Proteomes" id="UP000622638"/>
    </source>
</evidence>
<keyword evidence="3" id="KW-0408">Iron</keyword>
<dbReference type="OrthoDB" id="479699at2"/>
<keyword evidence="2" id="KW-0479">Metal-binding</keyword>
<dbReference type="InterPro" id="IPR039994">
    <property type="entry name" value="NO66-like"/>
</dbReference>
<comment type="caution">
    <text evidence="6">The sequence shown here is derived from an EMBL/GenBank/DDBJ whole genome shotgun (WGS) entry which is preliminary data.</text>
</comment>
<dbReference type="InterPro" id="IPR003347">
    <property type="entry name" value="JmjC_dom"/>
</dbReference>
<dbReference type="AlphaFoldDB" id="A0A6I3SZW0"/>
<keyword evidence="8" id="KW-1185">Reference proteome</keyword>
<sequence>MNNFNIDKECFRKEFFEKNLLHMKSCLDPARYDWEDFGNDFFSIEPGLGTVRLYRDGRVDRQVYQHAAQNNEEVGFKFDEASFANILNNGGSMVVNRFEKSSRYVAALCRELSDYSGHATVGNAYATKGGTGTFGKHWDSHCVFAVQLIGKKHWTVFRPTVDLPLSTQNGFAKAPPTDTEMVFDGILEAGDVLYIPRGWWHAVNPLADQPSLHIAVGIHTPKVLDYLKWVLIHKMSANKEFRETMALTRLDAGSMAQACELLTSSSTSSETFEEYLNALNISLSEKPYIDFDSIFK</sequence>
<dbReference type="CDD" id="cd02208">
    <property type="entry name" value="cupin_RmlC-like"/>
    <property type="match status" value="1"/>
</dbReference>
<evidence type="ECO:0000256" key="3">
    <source>
        <dbReference type="ARBA" id="ARBA00023004"/>
    </source>
</evidence>
<dbReference type="EMBL" id="WNKZ01000043">
    <property type="protein sequence ID" value="MTV54116.1"/>
    <property type="molecule type" value="Genomic_DNA"/>
</dbReference>
<organism evidence="6 7">
    <name type="scientific">Pseudoduganella buxea</name>
    <dbReference type="NCBI Taxonomy" id="1949069"/>
    <lineage>
        <taxon>Bacteria</taxon>
        <taxon>Pseudomonadati</taxon>
        <taxon>Pseudomonadota</taxon>
        <taxon>Betaproteobacteria</taxon>
        <taxon>Burkholderiales</taxon>
        <taxon>Oxalobacteraceae</taxon>
        <taxon>Telluria group</taxon>
        <taxon>Pseudoduganella</taxon>
    </lineage>
</organism>
<feature type="domain" description="JmjC" evidence="4">
    <location>
        <begin position="97"/>
        <end position="235"/>
    </location>
</feature>
<evidence type="ECO:0000313" key="7">
    <source>
        <dbReference type="Proteomes" id="UP000430634"/>
    </source>
</evidence>
<comment type="cofactor">
    <cofactor evidence="1">
        <name>Fe(2+)</name>
        <dbReference type="ChEBI" id="CHEBI:29033"/>
    </cofactor>
</comment>
<protein>
    <recommendedName>
        <fullName evidence="4">JmjC domain-containing protein</fullName>
    </recommendedName>
</protein>
<reference evidence="6 7" key="3">
    <citation type="submission" date="2019-11" db="EMBL/GenBank/DDBJ databases">
        <title>Type strains purchased from KCTC, JCM and DSMZ.</title>
        <authorList>
            <person name="Lu H."/>
        </authorList>
    </citation>
    <scope>NUCLEOTIDE SEQUENCE [LARGE SCALE GENOMIC DNA]</scope>
    <source>
        <strain evidence="6 7">KCTC 52429</strain>
    </source>
</reference>
<dbReference type="SUPFAM" id="SSF51197">
    <property type="entry name" value="Clavaminate synthase-like"/>
    <property type="match status" value="1"/>
</dbReference>
<evidence type="ECO:0000256" key="2">
    <source>
        <dbReference type="ARBA" id="ARBA00022723"/>
    </source>
</evidence>
<gene>
    <name evidence="5" type="ORF">GCM10011572_39680</name>
    <name evidence="6" type="ORF">GM672_15400</name>
</gene>